<dbReference type="Pfam" id="PF00156">
    <property type="entry name" value="Pribosyltran"/>
    <property type="match status" value="1"/>
</dbReference>
<dbReference type="SUPFAM" id="SSF53271">
    <property type="entry name" value="PRTase-like"/>
    <property type="match status" value="1"/>
</dbReference>
<sequence>MFKNRTEASKKIAAKLLEKLDLKENLVVLGIPRGGVLVASIVSQFLNCSFDVIVTKKIPSPKSLELAIGALGETKGSLYLNKDLINKLKVNQNYLNTKIEELKEEIKRREKSFRQNKKPLVLKGKTVIITDDGAATGATMIAAVREVWNNEPKKVIIALPVLTKETLLDLEKEADEVIFLKAPKHFFAVGQFYEEFEQVSDKKVIGLLKE</sequence>
<accession>A0A2H0W882</accession>
<keyword evidence="3" id="KW-0808">Transferase</keyword>
<evidence type="ECO:0000313" key="3">
    <source>
        <dbReference type="EMBL" id="PIS08775.1"/>
    </source>
</evidence>
<feature type="coiled-coil region" evidence="1">
    <location>
        <begin position="85"/>
        <end position="112"/>
    </location>
</feature>
<dbReference type="InterPro" id="IPR000836">
    <property type="entry name" value="PRTase_dom"/>
</dbReference>
<evidence type="ECO:0000259" key="2">
    <source>
        <dbReference type="Pfam" id="PF00156"/>
    </source>
</evidence>
<dbReference type="Gene3D" id="3.30.1310.20">
    <property type="entry name" value="PRTase-like"/>
    <property type="match status" value="1"/>
</dbReference>
<dbReference type="GO" id="GO:0016757">
    <property type="term" value="F:glycosyltransferase activity"/>
    <property type="evidence" value="ECO:0007669"/>
    <property type="project" value="UniProtKB-KW"/>
</dbReference>
<dbReference type="InterPro" id="IPR029057">
    <property type="entry name" value="PRTase-like"/>
</dbReference>
<gene>
    <name evidence="3" type="ORF">COT75_04815</name>
</gene>
<keyword evidence="3" id="KW-0328">Glycosyltransferase</keyword>
<dbReference type="Proteomes" id="UP000230093">
    <property type="component" value="Unassembled WGS sequence"/>
</dbReference>
<dbReference type="CDD" id="cd06223">
    <property type="entry name" value="PRTases_typeI"/>
    <property type="match status" value="1"/>
</dbReference>
<evidence type="ECO:0000313" key="4">
    <source>
        <dbReference type="Proteomes" id="UP000230093"/>
    </source>
</evidence>
<dbReference type="AlphaFoldDB" id="A0A2H0W882"/>
<name>A0A2H0W882_9BACT</name>
<proteinExistence type="predicted"/>
<reference evidence="4" key="1">
    <citation type="submission" date="2017-09" db="EMBL/GenBank/DDBJ databases">
        <title>Depth-based differentiation of microbial function through sediment-hosted aquifers and enrichment of novel symbionts in the deep terrestrial subsurface.</title>
        <authorList>
            <person name="Probst A.J."/>
            <person name="Ladd B."/>
            <person name="Jarett J.K."/>
            <person name="Geller-Mcgrath D.E."/>
            <person name="Sieber C.M.K."/>
            <person name="Emerson J.B."/>
            <person name="Anantharaman K."/>
            <person name="Thomas B.C."/>
            <person name="Malmstrom R."/>
            <person name="Stieglmeier M."/>
            <person name="Klingl A."/>
            <person name="Woyke T."/>
            <person name="Ryan C.M."/>
            <person name="Banfield J.F."/>
        </authorList>
    </citation>
    <scope>NUCLEOTIDE SEQUENCE [LARGE SCALE GENOMIC DNA]</scope>
</reference>
<organism evidence="3 4">
    <name type="scientific">Candidatus Beckwithbacteria bacterium CG10_big_fil_rev_8_21_14_0_10_34_10</name>
    <dbReference type="NCBI Taxonomy" id="1974495"/>
    <lineage>
        <taxon>Bacteria</taxon>
        <taxon>Candidatus Beckwithiibacteriota</taxon>
    </lineage>
</organism>
<keyword evidence="1" id="KW-0175">Coiled coil</keyword>
<dbReference type="EMBL" id="PEZT01000028">
    <property type="protein sequence ID" value="PIS08775.1"/>
    <property type="molecule type" value="Genomic_DNA"/>
</dbReference>
<dbReference type="Gene3D" id="3.40.50.2020">
    <property type="match status" value="1"/>
</dbReference>
<feature type="domain" description="Phosphoribosyltransferase" evidence="2">
    <location>
        <begin position="7"/>
        <end position="192"/>
    </location>
</feature>
<protein>
    <submittedName>
        <fullName evidence="3">Phosphoribosyltransferase</fullName>
    </submittedName>
</protein>
<comment type="caution">
    <text evidence="3">The sequence shown here is derived from an EMBL/GenBank/DDBJ whole genome shotgun (WGS) entry which is preliminary data.</text>
</comment>
<evidence type="ECO:0000256" key="1">
    <source>
        <dbReference type="SAM" id="Coils"/>
    </source>
</evidence>